<dbReference type="PANTHER" id="PTHR11675">
    <property type="entry name" value="N-ACETYLGALACTOSAMINYLTRANSFERASE"/>
    <property type="match status" value="1"/>
</dbReference>
<organism evidence="3">
    <name type="scientific">Blastocystis hominis</name>
    <dbReference type="NCBI Taxonomy" id="12968"/>
    <lineage>
        <taxon>Eukaryota</taxon>
        <taxon>Sar</taxon>
        <taxon>Stramenopiles</taxon>
        <taxon>Bigyra</taxon>
        <taxon>Opalozoa</taxon>
        <taxon>Opalinata</taxon>
        <taxon>Blastocystidae</taxon>
        <taxon>Blastocystis</taxon>
    </lineage>
</organism>
<dbReference type="GO" id="GO:0005794">
    <property type="term" value="C:Golgi apparatus"/>
    <property type="evidence" value="ECO:0007669"/>
    <property type="project" value="TreeGrafter"/>
</dbReference>
<gene>
    <name evidence="3" type="ORF">GSBLH_T00001621001</name>
</gene>
<keyword evidence="1" id="KW-1015">Disulfide bond</keyword>
<dbReference type="Proteomes" id="UP000008312">
    <property type="component" value="Unassembled WGS sequence"/>
</dbReference>
<dbReference type="EMBL" id="FN668642">
    <property type="protein sequence ID" value="CBK21455.2"/>
    <property type="molecule type" value="Genomic_DNA"/>
</dbReference>
<dbReference type="InterPro" id="IPR001173">
    <property type="entry name" value="Glyco_trans_2-like"/>
</dbReference>
<dbReference type="SUPFAM" id="SSF53448">
    <property type="entry name" value="Nucleotide-diphospho-sugar transferases"/>
    <property type="match status" value="1"/>
</dbReference>
<feature type="domain" description="Glycosyltransferase 2-like" evidence="2">
    <location>
        <begin position="4"/>
        <end position="95"/>
    </location>
</feature>
<keyword evidence="4" id="KW-1185">Reference proteome</keyword>
<dbReference type="PANTHER" id="PTHR11675:SF101">
    <property type="entry name" value="POLYPEPTIDE N-ACETYLGALACTOSAMINYLTRANSFERASE 5"/>
    <property type="match status" value="1"/>
</dbReference>
<dbReference type="InterPro" id="IPR029044">
    <property type="entry name" value="Nucleotide-diphossugar_trans"/>
</dbReference>
<protein>
    <recommendedName>
        <fullName evidence="2">Glycosyltransferase 2-like domain-containing protein</fullName>
    </recommendedName>
</protein>
<evidence type="ECO:0000313" key="3">
    <source>
        <dbReference type="EMBL" id="CBK21455.2"/>
    </source>
</evidence>
<evidence type="ECO:0000259" key="2">
    <source>
        <dbReference type="Pfam" id="PF00535"/>
    </source>
</evidence>
<dbReference type="GO" id="GO:0004653">
    <property type="term" value="F:polypeptide N-acetylgalactosaminyltransferase activity"/>
    <property type="evidence" value="ECO:0007669"/>
    <property type="project" value="TreeGrafter"/>
</dbReference>
<name>D8M066_BLAHO</name>
<reference evidence="3" key="1">
    <citation type="submission" date="2010-02" db="EMBL/GenBank/DDBJ databases">
        <title>Sequencing and annotation of the Blastocystis hominis genome.</title>
        <authorList>
            <person name="Wincker P."/>
        </authorList>
    </citation>
    <scope>NUCLEOTIDE SEQUENCE</scope>
    <source>
        <strain evidence="3">Singapore isolate B</strain>
    </source>
</reference>
<dbReference type="RefSeq" id="XP_012895503.1">
    <property type="nucleotide sequence ID" value="XM_013040049.1"/>
</dbReference>
<dbReference type="Gene3D" id="3.90.550.10">
    <property type="entry name" value="Spore Coat Polysaccharide Biosynthesis Protein SpsA, Chain A"/>
    <property type="match status" value="1"/>
</dbReference>
<evidence type="ECO:0000256" key="1">
    <source>
        <dbReference type="ARBA" id="ARBA00023157"/>
    </source>
</evidence>
<evidence type="ECO:0000313" key="4">
    <source>
        <dbReference type="Proteomes" id="UP000008312"/>
    </source>
</evidence>
<dbReference type="GeneID" id="24918858"/>
<dbReference type="OrthoDB" id="204847at2759"/>
<dbReference type="GO" id="GO:0006493">
    <property type="term" value="P:protein O-linked glycosylation"/>
    <property type="evidence" value="ECO:0007669"/>
    <property type="project" value="TreeGrafter"/>
</dbReference>
<dbReference type="InParanoid" id="D8M066"/>
<dbReference type="AlphaFoldDB" id="D8M066"/>
<accession>D8M066</accession>
<dbReference type="Pfam" id="PF00535">
    <property type="entry name" value="Glycos_transf_2"/>
    <property type="match status" value="1"/>
</dbReference>
<proteinExistence type="predicted"/>
<sequence>MGGNAATGDFIVFLDAHCRVSPRWLETPYNLLVENSRTIVNFVDFILDENFNVKPALAGIGSSATIYKNLRQFWGGGSETDDYTPITMGMFAITKSWWQQGQMDPALDVWGGENVEISFRTWLCGGRIMVARDAYVAHYFRTKPTYKYNPMVVVQNYKRIAQVWLDEPRRREFYKEYEIPYEEAKLREEVGDISQRLALKKKLKCKPFEEYLEQFKGRVWCSKGTNCGTVYSVKPKDIKASVQEIFNIKEWSVCWK</sequence>